<dbReference type="AlphaFoldDB" id="A0A1X0NWY7"/>
<evidence type="ECO:0000256" key="5">
    <source>
        <dbReference type="ARBA" id="ARBA00022989"/>
    </source>
</evidence>
<dbReference type="EMBL" id="NBCO01000013">
    <property type="protein sequence ID" value="ORC89205.1"/>
    <property type="molecule type" value="Genomic_DNA"/>
</dbReference>
<dbReference type="PANTHER" id="PTHR10110:SF86">
    <property type="entry name" value="SODIUM_HYDROGEN EXCHANGER 7"/>
    <property type="match status" value="1"/>
</dbReference>
<feature type="transmembrane region" description="Helical" evidence="11">
    <location>
        <begin position="202"/>
        <end position="225"/>
    </location>
</feature>
<dbReference type="GO" id="GO:0051453">
    <property type="term" value="P:regulation of intracellular pH"/>
    <property type="evidence" value="ECO:0007669"/>
    <property type="project" value="TreeGrafter"/>
</dbReference>
<keyword evidence="8 11" id="KW-0472">Membrane</keyword>
<reference evidence="13 14" key="1">
    <citation type="submission" date="2017-03" db="EMBL/GenBank/DDBJ databases">
        <title>An alternative strategy for trypanosome survival in the mammalian bloodstream revealed through genome and transcriptome analysis of the ubiquitous bovine parasite Trypanosoma (Megatrypanum) theileri.</title>
        <authorList>
            <person name="Kelly S."/>
            <person name="Ivens A."/>
            <person name="Mott A."/>
            <person name="O'Neill E."/>
            <person name="Emms D."/>
            <person name="Macleod O."/>
            <person name="Voorheis P."/>
            <person name="Matthews J."/>
            <person name="Matthews K."/>
            <person name="Carrington M."/>
        </authorList>
    </citation>
    <scope>NUCLEOTIDE SEQUENCE [LARGE SCALE GENOMIC DNA]</scope>
    <source>
        <strain evidence="13">Edinburgh</strain>
    </source>
</reference>
<comment type="caution">
    <text evidence="13">The sequence shown here is derived from an EMBL/GenBank/DDBJ whole genome shotgun (WGS) entry which is preliminary data.</text>
</comment>
<dbReference type="GO" id="GO:0015385">
    <property type="term" value="F:sodium:proton antiporter activity"/>
    <property type="evidence" value="ECO:0007669"/>
    <property type="project" value="InterPro"/>
</dbReference>
<sequence>MNTSEDVEEAERFEELSQGILFLVMLIFCGGTFFMTNMSKIPLPYTVVLFLYGIFVGFWAHLFAPEVATALGDIPPELLFYIFLPVLIFEGSYAMNVHALRRVFPQVLLLASVGVIINTGLLSLPVSWFFPEWSWYAALLLGSLLSATDPVAVVSLLKGLGVDSRITAMVDGEAIMNDGTAIIAFKLLLPAARVGYVEDSTWVIILKCIQLAILPVFLGIVFGSLQAFWLRRAGGGLVRACVTVSVTYVSYYVAGNILGTSGVLTLFFTGTFLSSHCPSIFPGREGNLIYDIWEFLVHLGNTVLFSLVGVILVADVIPTLNIMDIIIIICIYISMLLARLLMLEILLPILNLFSYRLSQREVGLLVHSGLRGGVAVTLALAVLQTRIEAGVEILKVTCGVVLLTLFINATTAEKVVALMGHKRKEQHRMVQMEYAVELLGYVCERALETTKNNAFFRSANWAAAENYVKEHLHNPYEDMNTLEEEEDVVVNRLIMRAFKTSMWRQRDNDLISETVVLTLAEVVARAIDNGRLVEVKDLRERENYTEDIISEEEEARLIGEKLLPLWVSVSEYFLGKRYWKWEHVRAQQNAFMILLSFARCLNDVGPIKYQYVKSELQGHRIESWMTSQRAEVHRVIQLFYANYPAATMCVATSRTVLRAVDEIQKELKKLHENHGFGIKPIAVLEEMVHEMHEDIPRSWEAPKRDNELVVAALSKTPLGRGLKLEEINVLSAMGMTKNFNEGDEIKVDDKMFYVVVFGALKPKRGRWTAAHEDVRGFGCIIGLEAFVTPSKLFENQMNLWIVTSTECQVLCIPYRCINPFIWENSFASVQAFWRAVAVETLLPILENLVTLPTNLEESSHVHLTAILMDGKPLIGPTECNEVELSVQFHLCFYLRGSDVTGLFRNGHTAPCYISALFARRLKWEDPQVVLYIVPVNVCDGGYVPWSSGIQRSQSGPLVSQRNTTVDIEITSPLVTESVQMDISSTFAEAEDIFSSILRGYVPGEDGSLPVNDQQSTESAATDEVEDCVLQNPDHFVTNVPYVNQLFMRYATVLESLCIAALRYVRIPTDPLNLRHAQYISELALDFLMSFCNELMLLCAALRRIHHDGSTRSFPTSTIKEEENELEDMKMVCKVVMWNRMAETHRVFHLRAMVLHMKTLANRRFRNLSELLRGLEEEQPNLKETDSVEELQRILLGLDPK</sequence>
<name>A0A1X0NWY7_9TRYP</name>
<comment type="subcellular location">
    <subcellularLocation>
        <location evidence="1">Cell membrane</location>
        <topology evidence="1">Multi-pass membrane protein</topology>
    </subcellularLocation>
</comment>
<dbReference type="GO" id="GO:0098719">
    <property type="term" value="P:sodium ion import across plasma membrane"/>
    <property type="evidence" value="ECO:0007669"/>
    <property type="project" value="TreeGrafter"/>
</dbReference>
<evidence type="ECO:0000256" key="7">
    <source>
        <dbReference type="ARBA" id="ARBA00023065"/>
    </source>
</evidence>
<dbReference type="InterPro" id="IPR018422">
    <property type="entry name" value="Cation/H_exchanger_CPA1"/>
</dbReference>
<evidence type="ECO:0000256" key="1">
    <source>
        <dbReference type="ARBA" id="ARBA00004651"/>
    </source>
</evidence>
<dbReference type="PANTHER" id="PTHR10110">
    <property type="entry name" value="SODIUM/HYDROGEN EXCHANGER"/>
    <property type="match status" value="1"/>
</dbReference>
<keyword evidence="2" id="KW-0813">Transport</keyword>
<protein>
    <submittedName>
        <fullName evidence="13">Na/H antiporter-like protein</fullName>
    </submittedName>
</protein>
<feature type="domain" description="Cation/H+ exchanger transmembrane" evidence="12">
    <location>
        <begin position="31"/>
        <end position="413"/>
    </location>
</feature>
<dbReference type="GO" id="GO:0005886">
    <property type="term" value="C:plasma membrane"/>
    <property type="evidence" value="ECO:0007669"/>
    <property type="project" value="UniProtKB-SubCell"/>
</dbReference>
<keyword evidence="6" id="KW-0915">Sodium</keyword>
<keyword evidence="9" id="KW-0739">Sodium transport</keyword>
<dbReference type="GeneID" id="39985205"/>
<feature type="transmembrane region" description="Helical" evidence="11">
    <location>
        <begin position="107"/>
        <end position="130"/>
    </location>
</feature>
<feature type="transmembrane region" description="Helical" evidence="11">
    <location>
        <begin position="293"/>
        <end position="313"/>
    </location>
</feature>
<gene>
    <name evidence="13" type="ORF">TM35_000132090</name>
</gene>
<feature type="transmembrane region" description="Helical" evidence="11">
    <location>
        <begin position="78"/>
        <end position="95"/>
    </location>
</feature>
<keyword evidence="14" id="KW-1185">Reference proteome</keyword>
<feature type="transmembrane region" description="Helical" evidence="11">
    <location>
        <begin position="20"/>
        <end position="36"/>
    </location>
</feature>
<feature type="transmembrane region" description="Helical" evidence="11">
    <location>
        <begin position="43"/>
        <end position="63"/>
    </location>
</feature>
<dbReference type="Pfam" id="PF00999">
    <property type="entry name" value="Na_H_Exchanger"/>
    <property type="match status" value="1"/>
</dbReference>
<dbReference type="STRING" id="67003.A0A1X0NWY7"/>
<evidence type="ECO:0000256" key="6">
    <source>
        <dbReference type="ARBA" id="ARBA00023053"/>
    </source>
</evidence>
<evidence type="ECO:0000256" key="9">
    <source>
        <dbReference type="ARBA" id="ARBA00023201"/>
    </source>
</evidence>
<feature type="transmembrane region" description="Helical" evidence="11">
    <location>
        <begin position="136"/>
        <end position="157"/>
    </location>
</feature>
<accession>A0A1X0NWY7</accession>
<keyword evidence="4 11" id="KW-0812">Transmembrane</keyword>
<dbReference type="Gene3D" id="6.10.140.1330">
    <property type="match status" value="1"/>
</dbReference>
<evidence type="ECO:0000256" key="8">
    <source>
        <dbReference type="ARBA" id="ARBA00023136"/>
    </source>
</evidence>
<proteinExistence type="predicted"/>
<feature type="coiled-coil region" evidence="10">
    <location>
        <begin position="1157"/>
        <end position="1184"/>
    </location>
</feature>
<keyword evidence="7" id="KW-0406">Ion transport</keyword>
<keyword evidence="10" id="KW-0175">Coiled coil</keyword>
<dbReference type="VEuPathDB" id="TriTrypDB:TM35_000132090"/>
<dbReference type="InterPro" id="IPR006153">
    <property type="entry name" value="Cation/H_exchanger_TM"/>
</dbReference>
<keyword evidence="5 11" id="KW-1133">Transmembrane helix</keyword>
<evidence type="ECO:0000256" key="2">
    <source>
        <dbReference type="ARBA" id="ARBA00022448"/>
    </source>
</evidence>
<feature type="transmembrane region" description="Helical" evidence="11">
    <location>
        <begin position="178"/>
        <end position="196"/>
    </location>
</feature>
<evidence type="ECO:0000256" key="3">
    <source>
        <dbReference type="ARBA" id="ARBA00022475"/>
    </source>
</evidence>
<dbReference type="OrthoDB" id="441412at2759"/>
<evidence type="ECO:0000256" key="11">
    <source>
        <dbReference type="SAM" id="Phobius"/>
    </source>
</evidence>
<evidence type="ECO:0000256" key="4">
    <source>
        <dbReference type="ARBA" id="ARBA00022692"/>
    </source>
</evidence>
<keyword evidence="3" id="KW-1003">Cell membrane</keyword>
<dbReference type="Proteomes" id="UP000192257">
    <property type="component" value="Unassembled WGS sequence"/>
</dbReference>
<evidence type="ECO:0000313" key="14">
    <source>
        <dbReference type="Proteomes" id="UP000192257"/>
    </source>
</evidence>
<dbReference type="GO" id="GO:0015386">
    <property type="term" value="F:potassium:proton antiporter activity"/>
    <property type="evidence" value="ECO:0007669"/>
    <property type="project" value="TreeGrafter"/>
</dbReference>
<organism evidence="13 14">
    <name type="scientific">Trypanosoma theileri</name>
    <dbReference type="NCBI Taxonomy" id="67003"/>
    <lineage>
        <taxon>Eukaryota</taxon>
        <taxon>Discoba</taxon>
        <taxon>Euglenozoa</taxon>
        <taxon>Kinetoplastea</taxon>
        <taxon>Metakinetoplastina</taxon>
        <taxon>Trypanosomatida</taxon>
        <taxon>Trypanosomatidae</taxon>
        <taxon>Trypanosoma</taxon>
    </lineage>
</organism>
<evidence type="ECO:0000313" key="13">
    <source>
        <dbReference type="EMBL" id="ORC89205.1"/>
    </source>
</evidence>
<feature type="transmembrane region" description="Helical" evidence="11">
    <location>
        <begin position="325"/>
        <end position="350"/>
    </location>
</feature>
<dbReference type="RefSeq" id="XP_028883271.1">
    <property type="nucleotide sequence ID" value="XM_029025425.1"/>
</dbReference>
<evidence type="ECO:0000259" key="12">
    <source>
        <dbReference type="Pfam" id="PF00999"/>
    </source>
</evidence>
<feature type="transmembrane region" description="Helical" evidence="11">
    <location>
        <begin position="260"/>
        <end position="281"/>
    </location>
</feature>
<evidence type="ECO:0000256" key="10">
    <source>
        <dbReference type="SAM" id="Coils"/>
    </source>
</evidence>